<evidence type="ECO:0000313" key="1">
    <source>
        <dbReference type="EMBL" id="PTL37013.1"/>
    </source>
</evidence>
<reference evidence="2" key="2">
    <citation type="journal article" date="2018" name="Environ. Microbiol.">
        <title>Bloom of a denitrifying methanotroph, 'Candidatus Methylomirabilis limnetica', in a deep stratified lake.</title>
        <authorList>
            <person name="Graf J.S."/>
            <person name="Mayr M.J."/>
            <person name="Marchant H.K."/>
            <person name="Tienken D."/>
            <person name="Hach P.F."/>
            <person name="Brand A."/>
            <person name="Schubert C.J."/>
            <person name="Kuypers M.M."/>
            <person name="Milucka J."/>
        </authorList>
    </citation>
    <scope>NUCLEOTIDE SEQUENCE [LARGE SCALE GENOMIC DNA]</scope>
    <source>
        <strain evidence="2">Zug</strain>
    </source>
</reference>
<dbReference type="AlphaFoldDB" id="A0A2T4U0X1"/>
<evidence type="ECO:0008006" key="3">
    <source>
        <dbReference type="Google" id="ProtNLM"/>
    </source>
</evidence>
<accession>A0A2T4U0X1</accession>
<name>A0A2T4U0X1_9BACT</name>
<sequence>MDELLIILGSGATAAISEGTLPVGKDFFSSRNSTWSSNSADYPHLAAACQEVAALKSYFGDLNPVSLTDVWLFLDTVLKYHSATRQNKDYDYDLLRIRYDKMGKDVPIYLQLGHLNAAYSRLSAGMHPLFSPLRKRIYDTLPQDDAVVYFLVVAGWELKHLLYRTYDPREAPSGIELYRRLLAELQDLKGHAVISFNYDIFFEMSCSKPLHLLAEDQTAEGEGAIDFCKPHGGWNIRHVDNCIMPFCSLTRFVEDTSFDKLPDREERPAMIPYFSYPDEIEIQHRDQYPQVGQFFRDQHHKMKKLFQNAKNVVSIGYSFSKDDRHVRSIVEKDLPSSFGRGKRMFCALRGSSYRKDIMDLWKFDEEDGKTFSYYGSGFENTCIDKIKTFLKY</sequence>
<dbReference type="RefSeq" id="WP_107561177.1">
    <property type="nucleotide sequence ID" value="NZ_NVQC01000009.1"/>
</dbReference>
<evidence type="ECO:0000313" key="2">
    <source>
        <dbReference type="Proteomes" id="UP000241436"/>
    </source>
</evidence>
<protein>
    <recommendedName>
        <fullName evidence="3">SIR2-like domain-containing protein</fullName>
    </recommendedName>
</protein>
<proteinExistence type="predicted"/>
<dbReference type="Proteomes" id="UP000241436">
    <property type="component" value="Unassembled WGS sequence"/>
</dbReference>
<organism evidence="1 2">
    <name type="scientific">Candidatus Methylomirabilis limnetica</name>
    <dbReference type="NCBI Taxonomy" id="2033718"/>
    <lineage>
        <taxon>Bacteria</taxon>
        <taxon>Candidatus Methylomirabilota</taxon>
        <taxon>Candidatus Methylomirabilia</taxon>
        <taxon>Candidatus Methylomirabilales</taxon>
        <taxon>Candidatus Methylomirabilaceae</taxon>
        <taxon>Candidatus Methylomirabilis</taxon>
    </lineage>
</organism>
<keyword evidence="2" id="KW-1185">Reference proteome</keyword>
<dbReference type="EMBL" id="NVQC01000009">
    <property type="protein sequence ID" value="PTL37013.1"/>
    <property type="molecule type" value="Genomic_DNA"/>
</dbReference>
<reference evidence="1 2" key="1">
    <citation type="submission" date="2017-09" db="EMBL/GenBank/DDBJ databases">
        <title>Bloom of a denitrifying methanotroph, Candidatus Methylomirabilis limnetica, in a deep stratified lake.</title>
        <authorList>
            <person name="Graf J.S."/>
            <person name="Marchant H.K."/>
            <person name="Tienken D."/>
            <person name="Hach P.F."/>
            <person name="Brand A."/>
            <person name="Schubert C.J."/>
            <person name="Kuypers M.M."/>
            <person name="Milucka J."/>
        </authorList>
    </citation>
    <scope>NUCLEOTIDE SEQUENCE [LARGE SCALE GENOMIC DNA]</scope>
    <source>
        <strain evidence="1 2">Zug</strain>
    </source>
</reference>
<comment type="caution">
    <text evidence="1">The sequence shown here is derived from an EMBL/GenBank/DDBJ whole genome shotgun (WGS) entry which is preliminary data.</text>
</comment>
<gene>
    <name evidence="1" type="ORF">CLG94_01745</name>
</gene>